<evidence type="ECO:0000256" key="16">
    <source>
        <dbReference type="PIRSR" id="PIRSR001365-3"/>
    </source>
</evidence>
<evidence type="ECO:0000256" key="4">
    <source>
        <dbReference type="ARBA" id="ARBA00012086"/>
    </source>
</evidence>
<keyword evidence="10 12" id="KW-0704">Schiff base</keyword>
<evidence type="ECO:0000256" key="13">
    <source>
        <dbReference type="PIRNR" id="PIRNR001365"/>
    </source>
</evidence>
<evidence type="ECO:0000256" key="9">
    <source>
        <dbReference type="ARBA" id="ARBA00023239"/>
    </source>
</evidence>
<feature type="site" description="L-lysine inhibitor binding" evidence="16">
    <location>
        <position position="81"/>
    </location>
</feature>
<gene>
    <name evidence="12" type="primary">dapA</name>
    <name evidence="17" type="ORF">FYJ26_02045</name>
</gene>
<dbReference type="InterPro" id="IPR005263">
    <property type="entry name" value="DapA"/>
</dbReference>
<dbReference type="GO" id="GO:0005829">
    <property type="term" value="C:cytosol"/>
    <property type="evidence" value="ECO:0007669"/>
    <property type="project" value="TreeGrafter"/>
</dbReference>
<comment type="caution">
    <text evidence="17">The sequence shown here is derived from an EMBL/GenBank/DDBJ whole genome shotgun (WGS) entry which is preliminary data.</text>
</comment>
<evidence type="ECO:0000256" key="10">
    <source>
        <dbReference type="ARBA" id="ARBA00023270"/>
    </source>
</evidence>
<feature type="binding site" evidence="12 15">
    <location>
        <position position="46"/>
    </location>
    <ligand>
        <name>pyruvate</name>
        <dbReference type="ChEBI" id="CHEBI:15361"/>
    </ligand>
</feature>
<evidence type="ECO:0000256" key="12">
    <source>
        <dbReference type="HAMAP-Rule" id="MF_00418"/>
    </source>
</evidence>
<dbReference type="InterPro" id="IPR020625">
    <property type="entry name" value="Schiff_base-form_aldolases_AS"/>
</dbReference>
<dbReference type="InterPro" id="IPR013785">
    <property type="entry name" value="Aldolase_TIM"/>
</dbReference>
<dbReference type="SUPFAM" id="SSF51569">
    <property type="entry name" value="Aldolase"/>
    <property type="match status" value="1"/>
</dbReference>
<dbReference type="HAMAP" id="MF_00418">
    <property type="entry name" value="DapA"/>
    <property type="match status" value="1"/>
</dbReference>
<dbReference type="InterPro" id="IPR002220">
    <property type="entry name" value="DapA-like"/>
</dbReference>
<feature type="binding site" evidence="12 15">
    <location>
        <position position="205"/>
    </location>
    <ligand>
        <name>pyruvate</name>
        <dbReference type="ChEBI" id="CHEBI:15361"/>
    </ligand>
</feature>
<dbReference type="SMART" id="SM01130">
    <property type="entry name" value="DHDPS"/>
    <property type="match status" value="1"/>
</dbReference>
<dbReference type="EMBL" id="VULQ01000002">
    <property type="protein sequence ID" value="MSS77210.1"/>
    <property type="molecule type" value="Genomic_DNA"/>
</dbReference>
<dbReference type="CDD" id="cd00950">
    <property type="entry name" value="DHDPS"/>
    <property type="match status" value="1"/>
</dbReference>
<keyword evidence="6 12" id="KW-0028">Amino-acid biosynthesis</keyword>
<keyword evidence="5 12" id="KW-0963">Cytoplasm</keyword>
<comment type="pathway">
    <text evidence="2 12">Amino-acid biosynthesis; L-lysine biosynthesis via DAP pathway; (S)-tetrahydrodipicolinate from L-aspartate: step 3/4.</text>
</comment>
<dbReference type="AlphaFoldDB" id="A0A6N7VCM5"/>
<evidence type="ECO:0000256" key="2">
    <source>
        <dbReference type="ARBA" id="ARBA00005120"/>
    </source>
</evidence>
<evidence type="ECO:0000256" key="14">
    <source>
        <dbReference type="PIRSR" id="PIRSR001365-1"/>
    </source>
</evidence>
<dbReference type="PANTHER" id="PTHR12128:SF66">
    <property type="entry name" value="4-HYDROXY-2-OXOGLUTARATE ALDOLASE, MITOCHONDRIAL"/>
    <property type="match status" value="1"/>
</dbReference>
<proteinExistence type="inferred from homology"/>
<sequence length="292" mass="32290">MLFEGSGVAIVTPFNEDLSVDYEAYRNLIKFHLENHTDAIVALGTTAEAACLSECEKMKLIDISIDEIKGKIPLIVGTGSNNTNEAIRFSKKVSEIDGVDALLLVTPYYNKCSQEGLYKHYKEIANNSIKPIILYNVPGRTNVNIEVETVKRLSKIENIVGIKDAKGDLAYTTNLRKVLPKDFAIYSGNDDVITPLMSVGGNGVISVLANIYPKEVHDLVKYALDGNFEKSASIQLKYFNLIKALFVDVNPIGIKFAGSVLKLYKNELRLPLTKASEKCEILIKNALEDLND</sequence>
<dbReference type="Proteomes" id="UP000441925">
    <property type="component" value="Unassembled WGS sequence"/>
</dbReference>
<dbReference type="EC" id="4.3.3.7" evidence="4 12"/>
<dbReference type="Gene3D" id="3.20.20.70">
    <property type="entry name" value="Aldolase class I"/>
    <property type="match status" value="1"/>
</dbReference>
<comment type="catalytic activity">
    <reaction evidence="11 12">
        <text>L-aspartate 4-semialdehyde + pyruvate = (2S,4S)-4-hydroxy-2,3,4,5-tetrahydrodipicolinate + H2O + H(+)</text>
        <dbReference type="Rhea" id="RHEA:34171"/>
        <dbReference type="ChEBI" id="CHEBI:15361"/>
        <dbReference type="ChEBI" id="CHEBI:15377"/>
        <dbReference type="ChEBI" id="CHEBI:15378"/>
        <dbReference type="ChEBI" id="CHEBI:67139"/>
        <dbReference type="ChEBI" id="CHEBI:537519"/>
        <dbReference type="EC" id="4.3.3.7"/>
    </reaction>
</comment>
<feature type="site" description="Part of a proton relay during catalysis" evidence="12 16">
    <location>
        <position position="45"/>
    </location>
</feature>
<evidence type="ECO:0000256" key="5">
    <source>
        <dbReference type="ARBA" id="ARBA00022490"/>
    </source>
</evidence>
<evidence type="ECO:0000313" key="18">
    <source>
        <dbReference type="Proteomes" id="UP000441925"/>
    </source>
</evidence>
<comment type="function">
    <text evidence="1 12">Catalyzes the condensation of (S)-aspartate-beta-semialdehyde [(S)-ASA] and pyruvate to 4-hydroxy-tetrahydrodipicolinate (HTPA).</text>
</comment>
<comment type="subunit">
    <text evidence="12">Homotetramer; dimer of dimers.</text>
</comment>
<feature type="site" description="L-lysine inhibitor binding" evidence="16">
    <location>
        <position position="85"/>
    </location>
</feature>
<dbReference type="PANTHER" id="PTHR12128">
    <property type="entry name" value="DIHYDRODIPICOLINATE SYNTHASE"/>
    <property type="match status" value="1"/>
</dbReference>
<evidence type="ECO:0000256" key="8">
    <source>
        <dbReference type="ARBA" id="ARBA00023154"/>
    </source>
</evidence>
<dbReference type="NCBIfam" id="TIGR00674">
    <property type="entry name" value="dapA"/>
    <property type="match status" value="1"/>
</dbReference>
<name>A0A6N7VCM5_9FIRM</name>
<evidence type="ECO:0000256" key="6">
    <source>
        <dbReference type="ARBA" id="ARBA00022605"/>
    </source>
</evidence>
<dbReference type="GO" id="GO:0009089">
    <property type="term" value="P:lysine biosynthetic process via diaminopimelate"/>
    <property type="evidence" value="ECO:0007669"/>
    <property type="project" value="UniProtKB-UniRule"/>
</dbReference>
<feature type="active site" description="Proton donor/acceptor" evidence="12 14">
    <location>
        <position position="135"/>
    </location>
</feature>
<keyword evidence="9 12" id="KW-0456">Lyase</keyword>
<comment type="caution">
    <text evidence="12">Was originally thought to be a dihydrodipicolinate synthase (DHDPS), catalyzing the condensation of (S)-aspartate-beta-semialdehyde [(S)-ASA] and pyruvate to dihydrodipicolinate (DHDP). However, it was shown in E.coli that the product of the enzymatic reaction is not dihydrodipicolinate but in fact (4S)-4-hydroxy-2,3,4,5-tetrahydro-(2S)-dipicolinic acid (HTPA), and that the consecutive dehydration reaction leading to DHDP is not spontaneous but catalyzed by DapB.</text>
</comment>
<keyword evidence="7 12" id="KW-0220">Diaminopimelate biosynthesis</keyword>
<keyword evidence="18" id="KW-1185">Reference proteome</keyword>
<keyword evidence="8 12" id="KW-0457">Lysine biosynthesis</keyword>
<dbReference type="GO" id="GO:0019877">
    <property type="term" value="P:diaminopimelate biosynthetic process"/>
    <property type="evidence" value="ECO:0007669"/>
    <property type="project" value="UniProtKB-UniRule"/>
</dbReference>
<comment type="subcellular location">
    <subcellularLocation>
        <location evidence="12">Cytoplasm</location>
    </subcellularLocation>
</comment>
<dbReference type="PROSITE" id="PS00666">
    <property type="entry name" value="DHDPS_2"/>
    <property type="match status" value="1"/>
</dbReference>
<dbReference type="PIRSF" id="PIRSF001365">
    <property type="entry name" value="DHDPS"/>
    <property type="match status" value="1"/>
</dbReference>
<feature type="site" description="Part of a proton relay during catalysis" evidence="12 16">
    <location>
        <position position="109"/>
    </location>
</feature>
<evidence type="ECO:0000256" key="7">
    <source>
        <dbReference type="ARBA" id="ARBA00022915"/>
    </source>
</evidence>
<reference evidence="17 18" key="1">
    <citation type="submission" date="2019-08" db="EMBL/GenBank/DDBJ databases">
        <title>In-depth cultivation of the pig gut microbiome towards novel bacterial diversity and tailored functional studies.</title>
        <authorList>
            <person name="Wylensek D."/>
            <person name="Hitch T.C.A."/>
            <person name="Clavel T."/>
        </authorList>
    </citation>
    <scope>NUCLEOTIDE SEQUENCE [LARGE SCALE GENOMIC DNA]</scope>
    <source>
        <strain evidence="17 18">WCA-380-WT-2B</strain>
    </source>
</reference>
<organism evidence="17 18">
    <name type="scientific">Anaerococcus porci</name>
    <dbReference type="NCBI Taxonomy" id="2652269"/>
    <lineage>
        <taxon>Bacteria</taxon>
        <taxon>Bacillati</taxon>
        <taxon>Bacillota</taxon>
        <taxon>Tissierellia</taxon>
        <taxon>Tissierellales</taxon>
        <taxon>Peptoniphilaceae</taxon>
        <taxon>Anaerococcus</taxon>
    </lineage>
</organism>
<evidence type="ECO:0000256" key="15">
    <source>
        <dbReference type="PIRSR" id="PIRSR001365-2"/>
    </source>
</evidence>
<dbReference type="PRINTS" id="PR00146">
    <property type="entry name" value="DHPICSNTHASE"/>
</dbReference>
<evidence type="ECO:0000256" key="1">
    <source>
        <dbReference type="ARBA" id="ARBA00003294"/>
    </source>
</evidence>
<protein>
    <recommendedName>
        <fullName evidence="4 12">4-hydroxy-tetrahydrodipicolinate synthase</fullName>
        <shortName evidence="12">HTPA synthase</shortName>
        <ecNumber evidence="4 12">4.3.3.7</ecNumber>
    </recommendedName>
</protein>
<accession>A0A6N7VCM5</accession>
<dbReference type="GO" id="GO:0008840">
    <property type="term" value="F:4-hydroxy-tetrahydrodipicolinate synthase activity"/>
    <property type="evidence" value="ECO:0007669"/>
    <property type="project" value="UniProtKB-UniRule"/>
</dbReference>
<dbReference type="Pfam" id="PF00701">
    <property type="entry name" value="DHDPS"/>
    <property type="match status" value="1"/>
</dbReference>
<evidence type="ECO:0000256" key="3">
    <source>
        <dbReference type="ARBA" id="ARBA00007592"/>
    </source>
</evidence>
<evidence type="ECO:0000256" key="11">
    <source>
        <dbReference type="ARBA" id="ARBA00047836"/>
    </source>
</evidence>
<dbReference type="RefSeq" id="WP_154539125.1">
    <property type="nucleotide sequence ID" value="NZ_JAXDSU010000040.1"/>
</dbReference>
<evidence type="ECO:0000313" key="17">
    <source>
        <dbReference type="EMBL" id="MSS77210.1"/>
    </source>
</evidence>
<dbReference type="UniPathway" id="UPA00034">
    <property type="reaction ID" value="UER00017"/>
</dbReference>
<feature type="active site" description="Schiff-base intermediate with substrate" evidence="12 14">
    <location>
        <position position="163"/>
    </location>
</feature>
<comment type="similarity">
    <text evidence="3 12 13">Belongs to the DapA family.</text>
</comment>
<feature type="site" description="L-lysine inhibitor binding; via carbonyl oxygen" evidence="16">
    <location>
        <position position="50"/>
    </location>
</feature>
<feature type="site" description="L-lysine inhibitor binding" evidence="16">
    <location>
        <position position="108"/>
    </location>
</feature>